<reference evidence="1 2" key="1">
    <citation type="submission" date="2020-08" db="EMBL/GenBank/DDBJ databases">
        <title>A Genomic Blueprint of the Chicken Gut Microbiome.</title>
        <authorList>
            <person name="Gilroy R."/>
            <person name="Ravi A."/>
            <person name="Getino M."/>
            <person name="Pursley I."/>
            <person name="Horton D.L."/>
            <person name="Alikhan N.-F."/>
            <person name="Baker D."/>
            <person name="Gharbi K."/>
            <person name="Hall N."/>
            <person name="Watson M."/>
            <person name="Adriaenssens E.M."/>
            <person name="Foster-Nyarko E."/>
            <person name="Jarju S."/>
            <person name="Secka A."/>
            <person name="Antonio M."/>
            <person name="Oren A."/>
            <person name="Chaudhuri R."/>
            <person name="La Ragione R.M."/>
            <person name="Hildebrand F."/>
            <person name="Pallen M.J."/>
        </authorList>
    </citation>
    <scope>NUCLEOTIDE SEQUENCE [LARGE SCALE GENOMIC DNA]</scope>
    <source>
        <strain evidence="1 2">Sa4CUA1</strain>
    </source>
</reference>
<protein>
    <submittedName>
        <fullName evidence="1">Uncharacterized protein</fullName>
    </submittedName>
</protein>
<evidence type="ECO:0000313" key="1">
    <source>
        <dbReference type="EMBL" id="MBD7949626.1"/>
    </source>
</evidence>
<dbReference type="Proteomes" id="UP000641803">
    <property type="component" value="Unassembled WGS sequence"/>
</dbReference>
<evidence type="ECO:0000313" key="2">
    <source>
        <dbReference type="Proteomes" id="UP000641803"/>
    </source>
</evidence>
<accession>A0ABR8RPD4</accession>
<proteinExistence type="predicted"/>
<comment type="caution">
    <text evidence="1">The sequence shown here is derived from an EMBL/GenBank/DDBJ whole genome shotgun (WGS) entry which is preliminary data.</text>
</comment>
<gene>
    <name evidence="1" type="ORF">H9652_04280</name>
</gene>
<dbReference type="EMBL" id="JACSQQ010000005">
    <property type="protein sequence ID" value="MBD7949626.1"/>
    <property type="molecule type" value="Genomic_DNA"/>
</dbReference>
<organism evidence="1 2">
    <name type="scientific">Oerskovia rustica</name>
    <dbReference type="NCBI Taxonomy" id="2762237"/>
    <lineage>
        <taxon>Bacteria</taxon>
        <taxon>Bacillati</taxon>
        <taxon>Actinomycetota</taxon>
        <taxon>Actinomycetes</taxon>
        <taxon>Micrococcales</taxon>
        <taxon>Cellulomonadaceae</taxon>
        <taxon>Oerskovia</taxon>
    </lineage>
</organism>
<keyword evidence="2" id="KW-1185">Reference proteome</keyword>
<sequence length="75" mass="8171">MSTATEQKAYSIAGVEAVTPFSQKQIRAAIRATDPAAWPPPLKAKVTSRNADGTPRQYVVLEKDLDAWLENLDTA</sequence>
<dbReference type="RefSeq" id="WP_191795032.1">
    <property type="nucleotide sequence ID" value="NZ_JACSQQ010000005.1"/>
</dbReference>
<name>A0ABR8RPD4_9CELL</name>